<dbReference type="AlphaFoldDB" id="A0AAP5AGW8"/>
<comment type="caution">
    <text evidence="3">The sequence shown here is derived from an EMBL/GenBank/DDBJ whole genome shotgun (WGS) entry which is preliminary data.</text>
</comment>
<keyword evidence="2" id="KW-0812">Transmembrane</keyword>
<evidence type="ECO:0000256" key="2">
    <source>
        <dbReference type="SAM" id="Phobius"/>
    </source>
</evidence>
<evidence type="ECO:0000256" key="1">
    <source>
        <dbReference type="SAM" id="MobiDB-lite"/>
    </source>
</evidence>
<keyword evidence="2" id="KW-1133">Transmembrane helix</keyword>
<evidence type="ECO:0008006" key="5">
    <source>
        <dbReference type="Google" id="ProtNLM"/>
    </source>
</evidence>
<evidence type="ECO:0000313" key="3">
    <source>
        <dbReference type="EMBL" id="MDQ1107245.1"/>
    </source>
</evidence>
<name>A0AAP5AGW8_9GAMM</name>
<keyword evidence="2" id="KW-0472">Membrane</keyword>
<accession>A0AAP5AGW8</accession>
<gene>
    <name evidence="3" type="ORF">QE424_000404</name>
</gene>
<reference evidence="3" key="1">
    <citation type="submission" date="2023-07" db="EMBL/GenBank/DDBJ databases">
        <title>Functional and genomic diversity of the sorghum phyllosphere microbiome.</title>
        <authorList>
            <person name="Shade A."/>
        </authorList>
    </citation>
    <scope>NUCLEOTIDE SEQUENCE</scope>
    <source>
        <strain evidence="3">SORGH_AS_0457</strain>
    </source>
</reference>
<feature type="region of interest" description="Disordered" evidence="1">
    <location>
        <begin position="1"/>
        <end position="25"/>
    </location>
</feature>
<dbReference type="Proteomes" id="UP001226084">
    <property type="component" value="Unassembled WGS sequence"/>
</dbReference>
<organism evidence="3 4">
    <name type="scientific">Stenotrophomonas rhizophila</name>
    <dbReference type="NCBI Taxonomy" id="216778"/>
    <lineage>
        <taxon>Bacteria</taxon>
        <taxon>Pseudomonadati</taxon>
        <taxon>Pseudomonadota</taxon>
        <taxon>Gammaproteobacteria</taxon>
        <taxon>Lysobacterales</taxon>
        <taxon>Lysobacteraceae</taxon>
        <taxon>Stenotrophomonas</taxon>
    </lineage>
</organism>
<feature type="transmembrane region" description="Helical" evidence="2">
    <location>
        <begin position="64"/>
        <end position="83"/>
    </location>
</feature>
<evidence type="ECO:0000313" key="4">
    <source>
        <dbReference type="Proteomes" id="UP001226084"/>
    </source>
</evidence>
<protein>
    <recommendedName>
        <fullName evidence="5">Transmembrane protein</fullName>
    </recommendedName>
</protein>
<dbReference type="EMBL" id="JAUTAS010000001">
    <property type="protein sequence ID" value="MDQ1107245.1"/>
    <property type="molecule type" value="Genomic_DNA"/>
</dbReference>
<feature type="compositionally biased region" description="Basic and acidic residues" evidence="1">
    <location>
        <begin position="1"/>
        <end position="14"/>
    </location>
</feature>
<proteinExistence type="predicted"/>
<sequence length="100" mass="10836">MDRSIIGPARERARVASNTPRNAGPSGCRLLFGPWGERKQTQPNATCRARRLQLWLANHGESNLYWACTLLFATGVLLALLSAPVATPYSTTGGQCHASQ</sequence>